<organism evidence="1 2">
    <name type="scientific">Sandaracinobacteroides saxicola</name>
    <dbReference type="NCBI Taxonomy" id="2759707"/>
    <lineage>
        <taxon>Bacteria</taxon>
        <taxon>Pseudomonadati</taxon>
        <taxon>Pseudomonadota</taxon>
        <taxon>Alphaproteobacteria</taxon>
        <taxon>Sphingomonadales</taxon>
        <taxon>Sphingosinicellaceae</taxon>
        <taxon>Sandaracinobacteroides</taxon>
    </lineage>
</organism>
<proteinExistence type="predicted"/>
<gene>
    <name evidence="1" type="ORF">H3309_04160</name>
</gene>
<sequence length="687" mass="71062">MAANTITAPDRAAAAQRFDALADGLRNRLSSNDGSPVQLFWNEAAVSARARGVVVSSTSFRGVAVAENRGDPVPLPVGAELRLELRGPTRTDYMNITLDAGMTLDMIAERLNMAIIAAPGLHGARFAVEKGEGWGLVVHGNSDDVILHDLSATMQAAVIGGASLSRMGMDGGVQTREVVGGVRDATGRDMGFVATAAVGDADGFLYAAGIVSQGDNSRHLLLKLDQSGALVWQVDAPAVREQGLLLSQQGILLMPADTQGSVLAFDQHGDRIMALKHLTGEALTTTAAAADPYLPGATLVALRSAGGSSEVRRIDATGATLARMVMPGTFSQISHLIATEEGILAAASIDGRAEMIVIPSDLSAVASANRLDLGPGRIAAAATNAGVRAIIRIGSDGLRELVTLAPASPPAVNARATLDFAATGVAIGDHGITLAGRSGDRIVSEIREAIGIAPLTRTEWTALSRSGENSSPLVAQWRAGRSTLAALGLRPGQLVDGDGRVSVARAQGPAPGDSFTIDAGGRSITISLRVEDSLNTLSRRIATALGAVGTARVATIDGRQELRIEARTPEGLSLRSGPTGRDLLSGLGIAPQRIASPRVSRAGDAVVQPGGTFALRLDGLPGVLSREAAADSRRRLDVAEAQLRSAYRSMFWDAGKETRAAGPVRVLSPAEAARIESYTAALRRLGG</sequence>
<name>A0A7G5IJZ9_9SPHN</name>
<dbReference type="KEGG" id="sand:H3309_04160"/>
<dbReference type="EMBL" id="CP059851">
    <property type="protein sequence ID" value="QMW23691.1"/>
    <property type="molecule type" value="Genomic_DNA"/>
</dbReference>
<keyword evidence="2" id="KW-1185">Reference proteome</keyword>
<evidence type="ECO:0000313" key="1">
    <source>
        <dbReference type="EMBL" id="QMW23691.1"/>
    </source>
</evidence>
<dbReference type="AlphaFoldDB" id="A0A7G5IJZ9"/>
<evidence type="ECO:0000313" key="2">
    <source>
        <dbReference type="Proteomes" id="UP000515292"/>
    </source>
</evidence>
<dbReference type="RefSeq" id="WP_182297514.1">
    <property type="nucleotide sequence ID" value="NZ_CP059851.1"/>
</dbReference>
<accession>A0A7G5IJZ9</accession>
<dbReference type="Proteomes" id="UP000515292">
    <property type="component" value="Chromosome"/>
</dbReference>
<protein>
    <submittedName>
        <fullName evidence="1">Uncharacterized protein</fullName>
    </submittedName>
</protein>
<reference evidence="1 2" key="1">
    <citation type="submission" date="2020-07" db="EMBL/GenBank/DDBJ databases">
        <title>Complete genome sequence for Sandaracinobacter sp. M6.</title>
        <authorList>
            <person name="Tang Y."/>
            <person name="Liu Q."/>
            <person name="Guo Z."/>
            <person name="Lei P."/>
            <person name="Huang B."/>
        </authorList>
    </citation>
    <scope>NUCLEOTIDE SEQUENCE [LARGE SCALE GENOMIC DNA]</scope>
    <source>
        <strain evidence="1 2">M6</strain>
    </source>
</reference>